<dbReference type="SMART" id="SM00549">
    <property type="entry name" value="TAFH"/>
    <property type="match status" value="1"/>
</dbReference>
<keyword evidence="4" id="KW-0804">Transcription</keyword>
<dbReference type="PANTHER" id="PTHR15138:SF14">
    <property type="entry name" value="TRANSCRIPTION INITIATION FACTOR TFIID SUBUNIT 4"/>
    <property type="match status" value="1"/>
</dbReference>
<name>A0A7I8VIP0_9ANNE</name>
<dbReference type="InterPro" id="IPR037249">
    <property type="entry name" value="TAFH/NHR1_dom_sf"/>
</dbReference>
<dbReference type="InterPro" id="IPR003894">
    <property type="entry name" value="TAFH_NHR1"/>
</dbReference>
<keyword evidence="3" id="KW-0805">Transcription regulation</keyword>
<dbReference type="GO" id="GO:0003677">
    <property type="term" value="F:DNA binding"/>
    <property type="evidence" value="ECO:0007669"/>
    <property type="project" value="TreeGrafter"/>
</dbReference>
<feature type="compositionally biased region" description="Polar residues" evidence="6">
    <location>
        <begin position="475"/>
        <end position="486"/>
    </location>
</feature>
<feature type="region of interest" description="Disordered" evidence="6">
    <location>
        <begin position="416"/>
        <end position="437"/>
    </location>
</feature>
<comment type="similarity">
    <text evidence="2">Belongs to the TAF4 family.</text>
</comment>
<dbReference type="PANTHER" id="PTHR15138">
    <property type="entry name" value="TRANSCRIPTION INITIATION FACTOR TFIID SUBUNIT 4"/>
    <property type="match status" value="1"/>
</dbReference>
<keyword evidence="9" id="KW-1185">Reference proteome</keyword>
<dbReference type="Pfam" id="PF07531">
    <property type="entry name" value="TAFH"/>
    <property type="match status" value="1"/>
</dbReference>
<keyword evidence="5" id="KW-0539">Nucleus</keyword>
<feature type="domain" description="TAFH" evidence="7">
    <location>
        <begin position="129"/>
        <end position="224"/>
    </location>
</feature>
<dbReference type="Gene3D" id="1.20.120.1110">
    <property type="entry name" value="TAFH/NHR1 domain"/>
    <property type="match status" value="1"/>
</dbReference>
<dbReference type="InterPro" id="IPR007900">
    <property type="entry name" value="TAF4_C"/>
</dbReference>
<evidence type="ECO:0000256" key="4">
    <source>
        <dbReference type="ARBA" id="ARBA00023163"/>
    </source>
</evidence>
<dbReference type="AlphaFoldDB" id="A0A7I8VIP0"/>
<accession>A0A7I8VIP0</accession>
<dbReference type="Proteomes" id="UP000549394">
    <property type="component" value="Unassembled WGS sequence"/>
</dbReference>
<reference evidence="8 9" key="1">
    <citation type="submission" date="2020-08" db="EMBL/GenBank/DDBJ databases">
        <authorList>
            <person name="Hejnol A."/>
        </authorList>
    </citation>
    <scope>NUCLEOTIDE SEQUENCE [LARGE SCALE GENOMIC DNA]</scope>
</reference>
<dbReference type="PROSITE" id="PS51119">
    <property type="entry name" value="TAFH"/>
    <property type="match status" value="1"/>
</dbReference>
<evidence type="ECO:0000256" key="3">
    <source>
        <dbReference type="ARBA" id="ARBA00023015"/>
    </source>
</evidence>
<organism evidence="8 9">
    <name type="scientific">Dimorphilus gyrociliatus</name>
    <dbReference type="NCBI Taxonomy" id="2664684"/>
    <lineage>
        <taxon>Eukaryota</taxon>
        <taxon>Metazoa</taxon>
        <taxon>Spiralia</taxon>
        <taxon>Lophotrochozoa</taxon>
        <taxon>Annelida</taxon>
        <taxon>Polychaeta</taxon>
        <taxon>Polychaeta incertae sedis</taxon>
        <taxon>Dinophilidae</taxon>
        <taxon>Dimorphilus</taxon>
    </lineage>
</organism>
<sequence length="525" mass="59032">MSMQLVQARNSPVQKKPSGAVTLRPQIQIVTVAGNGIIRNAITTPSRILAPRTTTQIAPVRIAPQTRVQSPGQIVLPQGIRQNAVIMKSDQGQWVLLQSQTAQRTNATTVQPLTTLVRPAQQSISHTQQENTKKCKNFLQTLLKLASNQPQSTINNVRRLIQNLIDNVMKPEEFTRLLQNELKSSPQPYLVPFLNKSLPLLRNAMLHQGLVIEGIKPPKTVSTVQTIQAPSTPKIIKQNVSIGNIEKVSTLSTITKPIPSPVTAVSPIKIKNKYESSKDDDEFNDVATMGGVNLTEESQNLASVKDFGTVLRTYKDELLLSTTPLESLLSREMLENGLDIEQDKTSIVKAISDACQLRLTQLMEKLIVLSEHRMELYKGRRDFELTSDVRSQLRFIEEVDKVEKKRVDEAEKEQMMRVAKSRSKNEDPEQAKLKQKAKEFQQWQAEELRQKEANETALAAIGSRKRRLEGEKNNELNSPANSNHAGIQNLAKGRRKRITIKEVLHIMENDKYLAKSKLAYEMALK</sequence>
<dbReference type="SUPFAM" id="SSF158553">
    <property type="entry name" value="TAFH domain-like"/>
    <property type="match status" value="1"/>
</dbReference>
<proteinExistence type="inferred from homology"/>
<evidence type="ECO:0000313" key="8">
    <source>
        <dbReference type="EMBL" id="CAD5115278.1"/>
    </source>
</evidence>
<protein>
    <submittedName>
        <fullName evidence="8">DgyrCDS4271</fullName>
    </submittedName>
</protein>
<evidence type="ECO:0000313" key="9">
    <source>
        <dbReference type="Proteomes" id="UP000549394"/>
    </source>
</evidence>
<dbReference type="EMBL" id="CAJFCJ010000006">
    <property type="protein sequence ID" value="CAD5115278.1"/>
    <property type="molecule type" value="Genomic_DNA"/>
</dbReference>
<evidence type="ECO:0000256" key="6">
    <source>
        <dbReference type="SAM" id="MobiDB-lite"/>
    </source>
</evidence>
<comment type="subcellular location">
    <subcellularLocation>
        <location evidence="1">Nucleus</location>
    </subcellularLocation>
</comment>
<evidence type="ECO:0000256" key="2">
    <source>
        <dbReference type="ARBA" id="ARBA00006178"/>
    </source>
</evidence>
<feature type="region of interest" description="Disordered" evidence="6">
    <location>
        <begin position="464"/>
        <end position="489"/>
    </location>
</feature>
<dbReference type="GO" id="GO:0005669">
    <property type="term" value="C:transcription factor TFIID complex"/>
    <property type="evidence" value="ECO:0007669"/>
    <property type="project" value="InterPro"/>
</dbReference>
<gene>
    <name evidence="8" type="ORF">DGYR_LOCUS4031</name>
</gene>
<comment type="caution">
    <text evidence="8">The sequence shown here is derived from an EMBL/GenBank/DDBJ whole genome shotgun (WGS) entry which is preliminary data.</text>
</comment>
<dbReference type="GO" id="GO:0016251">
    <property type="term" value="F:RNA polymerase II general transcription initiation factor activity"/>
    <property type="evidence" value="ECO:0007669"/>
    <property type="project" value="TreeGrafter"/>
</dbReference>
<dbReference type="GO" id="GO:0006367">
    <property type="term" value="P:transcription initiation at RNA polymerase II promoter"/>
    <property type="evidence" value="ECO:0007669"/>
    <property type="project" value="TreeGrafter"/>
</dbReference>
<dbReference type="Pfam" id="PF05236">
    <property type="entry name" value="TAF4"/>
    <property type="match status" value="1"/>
</dbReference>
<dbReference type="OrthoDB" id="21060at2759"/>
<dbReference type="InterPro" id="IPR045144">
    <property type="entry name" value="TAF4"/>
</dbReference>
<feature type="compositionally biased region" description="Basic and acidic residues" evidence="6">
    <location>
        <begin position="423"/>
        <end position="437"/>
    </location>
</feature>
<evidence type="ECO:0000256" key="5">
    <source>
        <dbReference type="ARBA" id="ARBA00023242"/>
    </source>
</evidence>
<evidence type="ECO:0000259" key="7">
    <source>
        <dbReference type="PROSITE" id="PS51119"/>
    </source>
</evidence>
<dbReference type="CDD" id="cd08045">
    <property type="entry name" value="HFD_TAF4"/>
    <property type="match status" value="1"/>
</dbReference>
<evidence type="ECO:0000256" key="1">
    <source>
        <dbReference type="ARBA" id="ARBA00004123"/>
    </source>
</evidence>